<dbReference type="Gene3D" id="3.20.20.370">
    <property type="entry name" value="Glycoside hydrolase/deacetylase"/>
    <property type="match status" value="1"/>
</dbReference>
<protein>
    <submittedName>
        <fullName evidence="1">Polysaccharide deacetylase family protein</fullName>
    </submittedName>
</protein>
<dbReference type="STRING" id="1123037.GCA_000425305_00751"/>
<dbReference type="InterPro" id="IPR011330">
    <property type="entry name" value="Glyco_hydro/deAcase_b/a-brl"/>
</dbReference>
<organism evidence="1 2">
    <name type="scientific">Psychroserpens burtonensis</name>
    <dbReference type="NCBI Taxonomy" id="49278"/>
    <lineage>
        <taxon>Bacteria</taxon>
        <taxon>Pseudomonadati</taxon>
        <taxon>Bacteroidota</taxon>
        <taxon>Flavobacteriia</taxon>
        <taxon>Flavobacteriales</taxon>
        <taxon>Flavobacteriaceae</taxon>
        <taxon>Psychroserpens</taxon>
    </lineage>
</organism>
<evidence type="ECO:0000313" key="2">
    <source>
        <dbReference type="Proteomes" id="UP000321938"/>
    </source>
</evidence>
<sequence>MNGHFIISLDYEIHWGVFDKKTVDDYRENLINVSKVVDRLIELSDTYNIRLTFSTVGFLFAKDKDDLFRYIPKNKPTYKIENVNPYPLLEHIGNNENDDPFHYALSKIKEIKNNGNHEIGTHTFSHYYCHEDGQTVEQFNDDIIAAKQIAAPLGINLKSIVFPRNMIDANKAVDQPYLEVCQKHGIRSFRGKEKAYIYNIHTTKFYHGWYIFKLLRILDAYVSVTGPNTYNVEQINKNNLVNNLPSSRLFRAYSSKLKFLEPLKIRRIKKAMTYAAKHNEMFHLWWHPHNFGTQTSDNLKNLEEIFKTYKKLNKMYGFKSETMTGLSNKIDSAGL</sequence>
<evidence type="ECO:0000313" key="1">
    <source>
        <dbReference type="EMBL" id="TXE20236.1"/>
    </source>
</evidence>
<dbReference type="GO" id="GO:0005975">
    <property type="term" value="P:carbohydrate metabolic process"/>
    <property type="evidence" value="ECO:0007669"/>
    <property type="project" value="InterPro"/>
</dbReference>
<dbReference type="Proteomes" id="UP000321938">
    <property type="component" value="Unassembled WGS sequence"/>
</dbReference>
<dbReference type="EMBL" id="VOSB01000001">
    <property type="protein sequence ID" value="TXE20236.1"/>
    <property type="molecule type" value="Genomic_DNA"/>
</dbReference>
<proteinExistence type="predicted"/>
<dbReference type="SUPFAM" id="SSF88713">
    <property type="entry name" value="Glycoside hydrolase/deacetylase"/>
    <property type="match status" value="1"/>
</dbReference>
<dbReference type="CDD" id="cd10929">
    <property type="entry name" value="CE4_u5"/>
    <property type="match status" value="1"/>
</dbReference>
<accession>A0A5C7BFV5</accession>
<reference evidence="1 2" key="1">
    <citation type="submission" date="2019-08" db="EMBL/GenBank/DDBJ databases">
        <title>Genome of Psychroserpens burtonensis ACAM 167.</title>
        <authorList>
            <person name="Bowman J.P."/>
        </authorList>
    </citation>
    <scope>NUCLEOTIDE SEQUENCE [LARGE SCALE GENOMIC DNA]</scope>
    <source>
        <strain evidence="1 2">ACAM 167</strain>
    </source>
</reference>
<dbReference type="OrthoDB" id="7836272at2"/>
<dbReference type="RefSeq" id="WP_028870989.1">
    <property type="nucleotide sequence ID" value="NZ_VOSB01000001.1"/>
</dbReference>
<keyword evidence="2" id="KW-1185">Reference proteome</keyword>
<name>A0A5C7BFV5_9FLAO</name>
<comment type="caution">
    <text evidence="1">The sequence shown here is derived from an EMBL/GenBank/DDBJ whole genome shotgun (WGS) entry which is preliminary data.</text>
</comment>
<gene>
    <name evidence="1" type="ORF">ES692_00110</name>
</gene>
<dbReference type="AlphaFoldDB" id="A0A5C7BFV5"/>